<keyword evidence="6" id="KW-0931">ER-Golgi transport</keyword>
<reference evidence="12 13" key="1">
    <citation type="journal article" date="2018" name="PLoS Genet.">
        <title>Population sequencing reveals clonal diversity and ancestral inbreeding in the grapevine cultivar Chardonnay.</title>
        <authorList>
            <person name="Roach M.J."/>
            <person name="Johnson D.L."/>
            <person name="Bohlmann J."/>
            <person name="van Vuuren H.J."/>
            <person name="Jones S.J."/>
            <person name="Pretorius I.S."/>
            <person name="Schmidt S.A."/>
            <person name="Borneman A.R."/>
        </authorList>
    </citation>
    <scope>NUCLEOTIDE SEQUENCE [LARGE SCALE GENOMIC DNA]</scope>
    <source>
        <strain evidence="13">cv. Chardonnay</strain>
        <tissue evidence="12">Leaf</tissue>
    </source>
</reference>
<evidence type="ECO:0000256" key="9">
    <source>
        <dbReference type="ARBA" id="ARBA00023136"/>
    </source>
</evidence>
<gene>
    <name evidence="12" type="primary">ERD2_1</name>
    <name evidence="12" type="ORF">CK203_024414</name>
</gene>
<evidence type="ECO:0000256" key="1">
    <source>
        <dbReference type="ARBA" id="ARBA00004477"/>
    </source>
</evidence>
<feature type="transmembrane region" description="Helical" evidence="11">
    <location>
        <begin position="42"/>
        <end position="63"/>
    </location>
</feature>
<evidence type="ECO:0000313" key="13">
    <source>
        <dbReference type="Proteomes" id="UP000288805"/>
    </source>
</evidence>
<evidence type="ECO:0000256" key="4">
    <source>
        <dbReference type="ARBA" id="ARBA00022692"/>
    </source>
</evidence>
<comment type="similarity">
    <text evidence="2">Belongs to the ERD2 family.</text>
</comment>
<organism evidence="12 13">
    <name type="scientific">Vitis vinifera</name>
    <name type="common">Grape</name>
    <dbReference type="NCBI Taxonomy" id="29760"/>
    <lineage>
        <taxon>Eukaryota</taxon>
        <taxon>Viridiplantae</taxon>
        <taxon>Streptophyta</taxon>
        <taxon>Embryophyta</taxon>
        <taxon>Tracheophyta</taxon>
        <taxon>Spermatophyta</taxon>
        <taxon>Magnoliopsida</taxon>
        <taxon>eudicotyledons</taxon>
        <taxon>Gunneridae</taxon>
        <taxon>Pentapetalae</taxon>
        <taxon>rosids</taxon>
        <taxon>Vitales</taxon>
        <taxon>Vitaceae</taxon>
        <taxon>Viteae</taxon>
        <taxon>Vitis</taxon>
    </lineage>
</organism>
<accession>A0A438IYA1</accession>
<sequence>MTMIMKTEKILWTFSIYLEAVAIVPQLVLLQRSRIIDNLTGNYVFLLGYVMLNLVGFIAFRAYRALYILNWAYRFLVEDNHHYHWIPWISGLVQTALYADFFYYYFKSWKNREKLQLPA</sequence>
<keyword evidence="9 11" id="KW-0472">Membrane</keyword>
<dbReference type="GO" id="GO:0006621">
    <property type="term" value="P:protein retention in ER lumen"/>
    <property type="evidence" value="ECO:0007669"/>
    <property type="project" value="InterPro"/>
</dbReference>
<dbReference type="AlphaFoldDB" id="A0A438IYA1"/>
<proteinExistence type="inferred from homology"/>
<evidence type="ECO:0000256" key="5">
    <source>
        <dbReference type="ARBA" id="ARBA00022824"/>
    </source>
</evidence>
<evidence type="ECO:0000256" key="7">
    <source>
        <dbReference type="ARBA" id="ARBA00022927"/>
    </source>
</evidence>
<evidence type="ECO:0000256" key="10">
    <source>
        <dbReference type="ARBA" id="ARBA00023170"/>
    </source>
</evidence>
<dbReference type="EMBL" id="QGNW01000074">
    <property type="protein sequence ID" value="RVX01670.1"/>
    <property type="molecule type" value="Genomic_DNA"/>
</dbReference>
<protein>
    <submittedName>
        <fullName evidence="12">ER lumen protein-retaining receptor</fullName>
    </submittedName>
</protein>
<evidence type="ECO:0000256" key="6">
    <source>
        <dbReference type="ARBA" id="ARBA00022892"/>
    </source>
</evidence>
<comment type="caution">
    <text evidence="12">The sequence shown here is derived from an EMBL/GenBank/DDBJ whole genome shotgun (WGS) entry which is preliminary data.</text>
</comment>
<feature type="transmembrane region" description="Helical" evidence="11">
    <location>
        <begin position="83"/>
        <end position="106"/>
    </location>
</feature>
<keyword evidence="7" id="KW-0653">Protein transport</keyword>
<keyword evidence="8 11" id="KW-1133">Transmembrane helix</keyword>
<evidence type="ECO:0000256" key="11">
    <source>
        <dbReference type="SAM" id="Phobius"/>
    </source>
</evidence>
<evidence type="ECO:0000256" key="2">
    <source>
        <dbReference type="ARBA" id="ARBA00010120"/>
    </source>
</evidence>
<dbReference type="GO" id="GO:0016192">
    <property type="term" value="P:vesicle-mediated transport"/>
    <property type="evidence" value="ECO:0007669"/>
    <property type="project" value="UniProtKB-KW"/>
</dbReference>
<evidence type="ECO:0000256" key="8">
    <source>
        <dbReference type="ARBA" id="ARBA00022989"/>
    </source>
</evidence>
<keyword evidence="4 11" id="KW-0812">Transmembrane</keyword>
<keyword evidence="10 12" id="KW-0675">Receptor</keyword>
<dbReference type="GO" id="GO:0005789">
    <property type="term" value="C:endoplasmic reticulum membrane"/>
    <property type="evidence" value="ECO:0007669"/>
    <property type="project" value="UniProtKB-SubCell"/>
</dbReference>
<comment type="subcellular location">
    <subcellularLocation>
        <location evidence="1">Endoplasmic reticulum membrane</location>
        <topology evidence="1">Multi-pass membrane protein</topology>
    </subcellularLocation>
</comment>
<dbReference type="PRINTS" id="PR00660">
    <property type="entry name" value="ERLUMENR"/>
</dbReference>
<keyword evidence="3" id="KW-0813">Transport</keyword>
<dbReference type="GO" id="GO:0046923">
    <property type="term" value="F:ER retention sequence binding"/>
    <property type="evidence" value="ECO:0007669"/>
    <property type="project" value="InterPro"/>
</dbReference>
<dbReference type="Proteomes" id="UP000288805">
    <property type="component" value="Unassembled WGS sequence"/>
</dbReference>
<keyword evidence="5" id="KW-0256">Endoplasmic reticulum</keyword>
<feature type="transmembrane region" description="Helical" evidence="11">
    <location>
        <begin position="12"/>
        <end position="30"/>
    </location>
</feature>
<dbReference type="PANTHER" id="PTHR10585">
    <property type="entry name" value="ER LUMEN PROTEIN RETAINING RECEPTOR"/>
    <property type="match status" value="1"/>
</dbReference>
<dbReference type="GO" id="GO:0015031">
    <property type="term" value="P:protein transport"/>
    <property type="evidence" value="ECO:0007669"/>
    <property type="project" value="UniProtKB-KW"/>
</dbReference>
<dbReference type="InterPro" id="IPR000133">
    <property type="entry name" value="ER_ret_rcpt"/>
</dbReference>
<evidence type="ECO:0000313" key="12">
    <source>
        <dbReference type="EMBL" id="RVX01670.1"/>
    </source>
</evidence>
<dbReference type="Pfam" id="PF00810">
    <property type="entry name" value="ER_lumen_recept"/>
    <property type="match status" value="1"/>
</dbReference>
<evidence type="ECO:0000256" key="3">
    <source>
        <dbReference type="ARBA" id="ARBA00022448"/>
    </source>
</evidence>
<name>A0A438IYA1_VITVI</name>